<gene>
    <name evidence="4" type="primary">lytG</name>
    <name evidence="4" type="ORF">CLVI_24380</name>
</gene>
<dbReference type="PANTHER" id="PTHR33308">
    <property type="entry name" value="PEPTIDOGLYCAN HYDROLASE FLGJ"/>
    <property type="match status" value="1"/>
</dbReference>
<evidence type="ECO:0000259" key="3">
    <source>
        <dbReference type="SMART" id="SM00047"/>
    </source>
</evidence>
<dbReference type="GO" id="GO:0004040">
    <property type="term" value="F:amidase activity"/>
    <property type="evidence" value="ECO:0007669"/>
    <property type="project" value="InterPro"/>
</dbReference>
<dbReference type="RefSeq" id="WP_242980684.1">
    <property type="nucleotide sequence ID" value="NZ_PVXQ01000028.1"/>
</dbReference>
<keyword evidence="2" id="KW-1133">Transmembrane helix</keyword>
<dbReference type="GO" id="GO:0016798">
    <property type="term" value="F:hydrolase activity, acting on glycosyl bonds"/>
    <property type="evidence" value="ECO:0007669"/>
    <property type="project" value="UniProtKB-KW"/>
</dbReference>
<dbReference type="EMBL" id="PVXQ01000028">
    <property type="protein sequence ID" value="PRR81509.1"/>
    <property type="molecule type" value="Genomic_DNA"/>
</dbReference>
<dbReference type="Proteomes" id="UP000239471">
    <property type="component" value="Unassembled WGS sequence"/>
</dbReference>
<dbReference type="Pfam" id="PF01832">
    <property type="entry name" value="Glucosaminidase"/>
    <property type="match status" value="1"/>
</dbReference>
<evidence type="ECO:0000256" key="1">
    <source>
        <dbReference type="ARBA" id="ARBA00022801"/>
    </source>
</evidence>
<proteinExistence type="predicted"/>
<name>A0A2T0BC88_9CLOT</name>
<dbReference type="PANTHER" id="PTHR33308:SF9">
    <property type="entry name" value="PEPTIDOGLYCAN HYDROLASE FLGJ"/>
    <property type="match status" value="1"/>
</dbReference>
<dbReference type="SMART" id="SM00047">
    <property type="entry name" value="LYZ2"/>
    <property type="match status" value="1"/>
</dbReference>
<sequence>MAKKMNSRNNNTIYGILKRKIIKLFKTIFLLLVLACIGYALIAYLSKDDIIKLNDSQIKLYIDSADNVSKGKLQVNWKYLAAIDWVRNDKDLSQLDDNNIQELGQTFLDKNDSEDKYILVSLENILNDLTFSNSEKKHTYKYIDQLEFIGLVEDNLETDSSSKKFIDEISPEAIKLYNKYGILPSITISQAVLESSWGKSDLSVKANNLFGIKADTSWKGKFVTMTTSEYYDDVIISNFRSYENKVDSLDDYGAFISSNKRYTEHGVFNASQYIDQAQSLEDAGYSTDQDQHGNTTYADLLIDIIQENDLQLLDNKAQGQ</sequence>
<evidence type="ECO:0000313" key="5">
    <source>
        <dbReference type="Proteomes" id="UP000239471"/>
    </source>
</evidence>
<accession>A0A2T0BC88</accession>
<evidence type="ECO:0000256" key="2">
    <source>
        <dbReference type="SAM" id="Phobius"/>
    </source>
</evidence>
<dbReference type="Gene3D" id="1.10.530.10">
    <property type="match status" value="1"/>
</dbReference>
<feature type="domain" description="Mannosyl-glycoprotein endo-beta-N-acetylglucosamidase-like" evidence="3">
    <location>
        <begin position="155"/>
        <end position="314"/>
    </location>
</feature>
<keyword evidence="2" id="KW-0812">Transmembrane</keyword>
<protein>
    <submittedName>
        <fullName evidence="4">Exo-glucosaminidase LytG</fullName>
        <ecNumber evidence="4">3.2.1.-</ecNumber>
    </submittedName>
</protein>
<dbReference type="EC" id="3.2.1.-" evidence="4"/>
<dbReference type="AlphaFoldDB" id="A0A2T0BC88"/>
<organism evidence="4 5">
    <name type="scientific">Clostridium vincentii</name>
    <dbReference type="NCBI Taxonomy" id="52704"/>
    <lineage>
        <taxon>Bacteria</taxon>
        <taxon>Bacillati</taxon>
        <taxon>Bacillota</taxon>
        <taxon>Clostridia</taxon>
        <taxon>Eubacteriales</taxon>
        <taxon>Clostridiaceae</taxon>
        <taxon>Clostridium</taxon>
    </lineage>
</organism>
<dbReference type="InterPro" id="IPR002901">
    <property type="entry name" value="MGlyc_endo_b_GlcNAc-like_dom"/>
</dbReference>
<dbReference type="InterPro" id="IPR051056">
    <property type="entry name" value="Glycosyl_Hydrolase_73"/>
</dbReference>
<keyword evidence="4" id="KW-0326">Glycosidase</keyword>
<keyword evidence="5" id="KW-1185">Reference proteome</keyword>
<feature type="transmembrane region" description="Helical" evidence="2">
    <location>
        <begin position="21"/>
        <end position="45"/>
    </location>
</feature>
<comment type="caution">
    <text evidence="4">The sequence shown here is derived from an EMBL/GenBank/DDBJ whole genome shotgun (WGS) entry which is preliminary data.</text>
</comment>
<keyword evidence="2" id="KW-0472">Membrane</keyword>
<keyword evidence="1 4" id="KW-0378">Hydrolase</keyword>
<reference evidence="4 5" key="1">
    <citation type="submission" date="2018-03" db="EMBL/GenBank/DDBJ databases">
        <title>Genome sequence of Clostridium vincentii DSM 10228.</title>
        <authorList>
            <person name="Poehlein A."/>
            <person name="Daniel R."/>
        </authorList>
    </citation>
    <scope>NUCLEOTIDE SEQUENCE [LARGE SCALE GENOMIC DNA]</scope>
    <source>
        <strain evidence="4 5">DSM 10228</strain>
    </source>
</reference>
<evidence type="ECO:0000313" key="4">
    <source>
        <dbReference type="EMBL" id="PRR81509.1"/>
    </source>
</evidence>